<reference evidence="2 3" key="1">
    <citation type="journal article" date="2012" name="New Phytol.">
        <title>Insight into trade-off between wood decay and parasitism from the genome of a fungal forest pathogen.</title>
        <authorList>
            <person name="Olson A."/>
            <person name="Aerts A."/>
            <person name="Asiegbu F."/>
            <person name="Belbahri L."/>
            <person name="Bouzid O."/>
            <person name="Broberg A."/>
            <person name="Canback B."/>
            <person name="Coutinho P.M."/>
            <person name="Cullen D."/>
            <person name="Dalman K."/>
            <person name="Deflorio G."/>
            <person name="van Diepen L.T."/>
            <person name="Dunand C."/>
            <person name="Duplessis S."/>
            <person name="Durling M."/>
            <person name="Gonthier P."/>
            <person name="Grimwood J."/>
            <person name="Fossdal C.G."/>
            <person name="Hansson D."/>
            <person name="Henrissat B."/>
            <person name="Hietala A."/>
            <person name="Himmelstrand K."/>
            <person name="Hoffmeister D."/>
            <person name="Hogberg N."/>
            <person name="James T.Y."/>
            <person name="Karlsson M."/>
            <person name="Kohler A."/>
            <person name="Kues U."/>
            <person name="Lee Y.H."/>
            <person name="Lin Y.C."/>
            <person name="Lind M."/>
            <person name="Lindquist E."/>
            <person name="Lombard V."/>
            <person name="Lucas S."/>
            <person name="Lunden K."/>
            <person name="Morin E."/>
            <person name="Murat C."/>
            <person name="Park J."/>
            <person name="Raffaello T."/>
            <person name="Rouze P."/>
            <person name="Salamov A."/>
            <person name="Schmutz J."/>
            <person name="Solheim H."/>
            <person name="Stahlberg J."/>
            <person name="Velez H."/>
            <person name="de Vries R.P."/>
            <person name="Wiebenga A."/>
            <person name="Woodward S."/>
            <person name="Yakovlev I."/>
            <person name="Garbelotto M."/>
            <person name="Martin F."/>
            <person name="Grigoriev I.V."/>
            <person name="Stenlid J."/>
        </authorList>
    </citation>
    <scope>NUCLEOTIDE SEQUENCE [LARGE SCALE GENOMIC DNA]</scope>
    <source>
        <strain evidence="2 3">TC 32-1</strain>
    </source>
</reference>
<dbReference type="InParanoid" id="W4JZU0"/>
<proteinExistence type="predicted"/>
<dbReference type="HOGENOM" id="CLU_1660994_0_0_1"/>
<sequence>MSNKDYYAGGQQQQQQYYPPQGSDPTFYAATLTDRLNFFSYCRRSTSRTGLLSSTAAAVLSGVWRSARLPAPAPTTDSLRVRLLYSYYTHDINRVRNGGIVRFPVSNLPRSSHRVVERAQRAWRVSVCVAVRKVRVEHSCLAVLCLQGYILSELCDCLF</sequence>
<dbReference type="RefSeq" id="XP_009549356.1">
    <property type="nucleotide sequence ID" value="XM_009551061.1"/>
</dbReference>
<organism evidence="2 3">
    <name type="scientific">Heterobasidion irregulare (strain TC 32-1)</name>
    <dbReference type="NCBI Taxonomy" id="747525"/>
    <lineage>
        <taxon>Eukaryota</taxon>
        <taxon>Fungi</taxon>
        <taxon>Dikarya</taxon>
        <taxon>Basidiomycota</taxon>
        <taxon>Agaricomycotina</taxon>
        <taxon>Agaricomycetes</taxon>
        <taxon>Russulales</taxon>
        <taxon>Bondarzewiaceae</taxon>
        <taxon>Heterobasidion</taxon>
        <taxon>Heterobasidion annosum species complex</taxon>
    </lineage>
</organism>
<protein>
    <submittedName>
        <fullName evidence="2">Uncharacterized protein</fullName>
    </submittedName>
</protein>
<evidence type="ECO:0000313" key="3">
    <source>
        <dbReference type="Proteomes" id="UP000030671"/>
    </source>
</evidence>
<feature type="region of interest" description="Disordered" evidence="1">
    <location>
        <begin position="1"/>
        <end position="21"/>
    </location>
</feature>
<evidence type="ECO:0000256" key="1">
    <source>
        <dbReference type="SAM" id="MobiDB-lite"/>
    </source>
</evidence>
<evidence type="ECO:0000313" key="2">
    <source>
        <dbReference type="EMBL" id="ETW79088.1"/>
    </source>
</evidence>
<gene>
    <name evidence="2" type="ORF">HETIRDRAFT_410889</name>
</gene>
<dbReference type="KEGG" id="hir:HETIRDRAFT_410889"/>
<feature type="compositionally biased region" description="Low complexity" evidence="1">
    <location>
        <begin position="9"/>
        <end position="21"/>
    </location>
</feature>
<dbReference type="GeneID" id="20672906"/>
<dbReference type="Proteomes" id="UP000030671">
    <property type="component" value="Unassembled WGS sequence"/>
</dbReference>
<name>W4JZU0_HETIT</name>
<keyword evidence="3" id="KW-1185">Reference proteome</keyword>
<accession>W4JZU0</accession>
<dbReference type="AlphaFoldDB" id="W4JZU0"/>
<dbReference type="EMBL" id="KI925461">
    <property type="protein sequence ID" value="ETW79088.1"/>
    <property type="molecule type" value="Genomic_DNA"/>
</dbReference>